<dbReference type="Pfam" id="PF00628">
    <property type="entry name" value="PHD"/>
    <property type="match status" value="1"/>
</dbReference>
<sequence length="617" mass="67100">MKQDTENADLKKQLHELQAKITALSEKQKKVVEQLRKEILVKQDPESKLPVHGPPGGGDHKLGSQPMGGDNKQTLTVTPVLTKTIPLVLKAAATPTLPAAVLPQRTPAVAMVTTAISKSDSMNAPINLQVTGKPTNQISEPVRLVQATANSSAQPIKVPQFVPPPRLTPRPSLQPQVRPKSVPVTNVAIAPAPPPMMAAPALHQRPVMVAAKIGPSSVTPIHQLRILNGQTPPTTLTGIVITTSARLNTAPHGATQPIGSPAPPPPSSTQPISSLDAAKVGKRTEDTKHDKLAFMVSLGLVTYDHLEEIQSRRQERKRRTTANPVYSGAVFEPERKRSAVSYLNSPLHQGTRKRGRPPKHTNVPELCSLTPTPPSITAPDQPSPAPPAHTLPLPSPASGDGDVHEDFCTVCRRSGQLLMCDTCSRVYHLDCLDPPLKTIPKGMWICPKCQDQILKKEEAIPWPGTLAIVHSYIAYKEAKEEEKQKLMKWSSELKMEREQLEQRVKQLNNSITKYMENKNNMLARQKEMSQALEKVKHLVRLIQAFNYNKALLETEPIVPTVQVPAVLVPTAQVPTALVPTVQVPTPLGPGILEASALIPRGWVLIPRGGPQGRVLEA</sequence>
<dbReference type="PANTHER" id="PTHR24102:SF6">
    <property type="entry name" value="PHD FINGER PROTEIN 21A"/>
    <property type="match status" value="1"/>
</dbReference>
<evidence type="ECO:0000256" key="4">
    <source>
        <dbReference type="PROSITE-ProRule" id="PRU00146"/>
    </source>
</evidence>
<feature type="region of interest" description="Disordered" evidence="6">
    <location>
        <begin position="250"/>
        <end position="284"/>
    </location>
</feature>
<name>A0A8C4ZB95_GADMO</name>
<dbReference type="InterPro" id="IPR013083">
    <property type="entry name" value="Znf_RING/FYVE/PHD"/>
</dbReference>
<reference evidence="8" key="2">
    <citation type="submission" date="2025-09" db="UniProtKB">
        <authorList>
            <consortium name="Ensembl"/>
        </authorList>
    </citation>
    <scope>IDENTIFICATION</scope>
</reference>
<evidence type="ECO:0000313" key="8">
    <source>
        <dbReference type="Ensembl" id="ENSGMOP00000010189.2"/>
    </source>
</evidence>
<feature type="compositionally biased region" description="Pro residues" evidence="6">
    <location>
        <begin position="371"/>
        <end position="395"/>
    </location>
</feature>
<dbReference type="PROSITE" id="PS01359">
    <property type="entry name" value="ZF_PHD_1"/>
    <property type="match status" value="1"/>
</dbReference>
<feature type="domain" description="PHD-type" evidence="7">
    <location>
        <begin position="405"/>
        <end position="452"/>
    </location>
</feature>
<reference evidence="8" key="1">
    <citation type="submission" date="2025-08" db="UniProtKB">
        <authorList>
            <consortium name="Ensembl"/>
        </authorList>
    </citation>
    <scope>IDENTIFICATION</scope>
</reference>
<accession>A0A8C4ZB95</accession>
<feature type="region of interest" description="Disordered" evidence="6">
    <location>
        <begin position="343"/>
        <end position="399"/>
    </location>
</feature>
<dbReference type="InterPro" id="IPR019787">
    <property type="entry name" value="Znf_PHD-finger"/>
</dbReference>
<dbReference type="Gene3D" id="3.30.40.10">
    <property type="entry name" value="Zinc/RING finger domain, C3HC4 (zinc finger)"/>
    <property type="match status" value="1"/>
</dbReference>
<dbReference type="SUPFAM" id="SSF57903">
    <property type="entry name" value="FYVE/PHD zinc finger"/>
    <property type="match status" value="1"/>
</dbReference>
<feature type="region of interest" description="Disordered" evidence="6">
    <location>
        <begin position="42"/>
        <end position="68"/>
    </location>
</feature>
<dbReference type="GeneTree" id="ENSGT00940000156124"/>
<evidence type="ECO:0000313" key="9">
    <source>
        <dbReference type="Proteomes" id="UP000694546"/>
    </source>
</evidence>
<evidence type="ECO:0000256" key="6">
    <source>
        <dbReference type="SAM" id="MobiDB-lite"/>
    </source>
</evidence>
<dbReference type="Proteomes" id="UP000694546">
    <property type="component" value="Chromosome 9"/>
</dbReference>
<keyword evidence="5" id="KW-0175">Coiled coil</keyword>
<evidence type="ECO:0000256" key="3">
    <source>
        <dbReference type="ARBA" id="ARBA00022833"/>
    </source>
</evidence>
<dbReference type="PROSITE" id="PS50016">
    <property type="entry name" value="ZF_PHD_2"/>
    <property type="match status" value="1"/>
</dbReference>
<dbReference type="GO" id="GO:0003677">
    <property type="term" value="F:DNA binding"/>
    <property type="evidence" value="ECO:0007669"/>
    <property type="project" value="UniProtKB-KW"/>
</dbReference>
<dbReference type="PANTHER" id="PTHR24102">
    <property type="entry name" value="PHD FINGER PROTEIN"/>
    <property type="match status" value="1"/>
</dbReference>
<feature type="coiled-coil region" evidence="5">
    <location>
        <begin position="7"/>
        <end position="34"/>
    </location>
</feature>
<organism evidence="8 9">
    <name type="scientific">Gadus morhua</name>
    <name type="common">Atlantic cod</name>
    <dbReference type="NCBI Taxonomy" id="8049"/>
    <lineage>
        <taxon>Eukaryota</taxon>
        <taxon>Metazoa</taxon>
        <taxon>Chordata</taxon>
        <taxon>Craniata</taxon>
        <taxon>Vertebrata</taxon>
        <taxon>Euteleostomi</taxon>
        <taxon>Actinopterygii</taxon>
        <taxon>Neopterygii</taxon>
        <taxon>Teleostei</taxon>
        <taxon>Neoteleostei</taxon>
        <taxon>Acanthomorphata</taxon>
        <taxon>Zeiogadaria</taxon>
        <taxon>Gadariae</taxon>
        <taxon>Gadiformes</taxon>
        <taxon>Gadoidei</taxon>
        <taxon>Gadidae</taxon>
        <taxon>Gadus</taxon>
    </lineage>
</organism>
<keyword evidence="9" id="KW-1185">Reference proteome</keyword>
<dbReference type="GO" id="GO:0000118">
    <property type="term" value="C:histone deacetylase complex"/>
    <property type="evidence" value="ECO:0007669"/>
    <property type="project" value="TreeGrafter"/>
</dbReference>
<evidence type="ECO:0000259" key="7">
    <source>
        <dbReference type="PROSITE" id="PS50016"/>
    </source>
</evidence>
<dbReference type="InterPro" id="IPR019786">
    <property type="entry name" value="Zinc_finger_PHD-type_CS"/>
</dbReference>
<dbReference type="GO" id="GO:0003682">
    <property type="term" value="F:chromatin binding"/>
    <property type="evidence" value="ECO:0007669"/>
    <property type="project" value="TreeGrafter"/>
</dbReference>
<proteinExistence type="predicted"/>
<evidence type="ECO:0000256" key="5">
    <source>
        <dbReference type="SAM" id="Coils"/>
    </source>
</evidence>
<keyword evidence="3" id="KW-0862">Zinc</keyword>
<dbReference type="GO" id="GO:0008270">
    <property type="term" value="F:zinc ion binding"/>
    <property type="evidence" value="ECO:0007669"/>
    <property type="project" value="UniProtKB-KW"/>
</dbReference>
<dbReference type="SMART" id="SM00249">
    <property type="entry name" value="PHD"/>
    <property type="match status" value="1"/>
</dbReference>
<feature type="region of interest" description="Disordered" evidence="6">
    <location>
        <begin position="312"/>
        <end position="331"/>
    </location>
</feature>
<dbReference type="InterPro" id="IPR001965">
    <property type="entry name" value="Znf_PHD"/>
</dbReference>
<keyword evidence="1" id="KW-0479">Metal-binding</keyword>
<keyword evidence="2 4" id="KW-0863">Zinc-finger</keyword>
<dbReference type="GO" id="GO:0000122">
    <property type="term" value="P:negative regulation of transcription by RNA polymerase II"/>
    <property type="evidence" value="ECO:0007669"/>
    <property type="project" value="TreeGrafter"/>
</dbReference>
<evidence type="ECO:0000256" key="2">
    <source>
        <dbReference type="ARBA" id="ARBA00022771"/>
    </source>
</evidence>
<feature type="coiled-coil region" evidence="5">
    <location>
        <begin position="479"/>
        <end position="535"/>
    </location>
</feature>
<dbReference type="CDD" id="cd15523">
    <property type="entry name" value="PHD_PHF21A"/>
    <property type="match status" value="1"/>
</dbReference>
<feature type="compositionally biased region" description="Basic residues" evidence="6">
    <location>
        <begin position="350"/>
        <end position="359"/>
    </location>
</feature>
<evidence type="ECO:0000256" key="1">
    <source>
        <dbReference type="ARBA" id="ARBA00022723"/>
    </source>
</evidence>
<protein>
    <submittedName>
        <fullName evidence="8">PHD finger protein 21Ab</fullName>
    </submittedName>
</protein>
<dbReference type="Ensembl" id="ENSGMOT00000010466.2">
    <property type="protein sequence ID" value="ENSGMOP00000010189.2"/>
    <property type="gene ID" value="ENSGMOG00000009524.2"/>
</dbReference>
<dbReference type="InterPro" id="IPR011011">
    <property type="entry name" value="Znf_FYVE_PHD"/>
</dbReference>
<dbReference type="AlphaFoldDB" id="A0A8C4ZB95"/>